<evidence type="ECO:0000313" key="1">
    <source>
        <dbReference type="EMBL" id="KAJ9073259.1"/>
    </source>
</evidence>
<dbReference type="Proteomes" id="UP001165960">
    <property type="component" value="Unassembled WGS sequence"/>
</dbReference>
<accession>A0ACC2TFA3</accession>
<gene>
    <name evidence="1" type="ORF">DSO57_1018420</name>
</gene>
<organism evidence="1 2">
    <name type="scientific">Entomophthora muscae</name>
    <dbReference type="NCBI Taxonomy" id="34485"/>
    <lineage>
        <taxon>Eukaryota</taxon>
        <taxon>Fungi</taxon>
        <taxon>Fungi incertae sedis</taxon>
        <taxon>Zoopagomycota</taxon>
        <taxon>Entomophthoromycotina</taxon>
        <taxon>Entomophthoromycetes</taxon>
        <taxon>Entomophthorales</taxon>
        <taxon>Entomophthoraceae</taxon>
        <taxon>Entomophthora</taxon>
    </lineage>
</organism>
<protein>
    <submittedName>
        <fullName evidence="1">Uncharacterized protein</fullName>
    </submittedName>
</protein>
<comment type="caution">
    <text evidence="1">The sequence shown here is derived from an EMBL/GenBank/DDBJ whole genome shotgun (WGS) entry which is preliminary data.</text>
</comment>
<name>A0ACC2TFA3_9FUNG</name>
<evidence type="ECO:0000313" key="2">
    <source>
        <dbReference type="Proteomes" id="UP001165960"/>
    </source>
</evidence>
<proteinExistence type="predicted"/>
<dbReference type="EMBL" id="QTSX02002920">
    <property type="protein sequence ID" value="KAJ9073259.1"/>
    <property type="molecule type" value="Genomic_DNA"/>
</dbReference>
<keyword evidence="2" id="KW-1185">Reference proteome</keyword>
<sequence length="206" mass="22211">MYYPLCKVLAPGHAPPPSQLIHASWSCFESLCHDLLGLFIEQKDNLFAPKSQNTESESNLGQNPLQTGRLIGWKHKNPLLIDKAAASPPGSEPLAALQDSANKTPVQDAGNFPKVPTPDTSSLSGEIDKFLPESYSKLPQSPREGTEPKEEHNTQIDKQKDLKSSPPKAASDKLPVPSATLPSETPNANPPEPRNPDQEVKPGSVG</sequence>
<reference evidence="1" key="1">
    <citation type="submission" date="2022-04" db="EMBL/GenBank/DDBJ databases">
        <title>Genome of the entomopathogenic fungus Entomophthora muscae.</title>
        <authorList>
            <person name="Elya C."/>
            <person name="Lovett B.R."/>
            <person name="Lee E."/>
            <person name="Macias A.M."/>
            <person name="Hajek A.E."/>
            <person name="De Bivort B.L."/>
            <person name="Kasson M.T."/>
            <person name="De Fine Licht H.H."/>
            <person name="Stajich J.E."/>
        </authorList>
    </citation>
    <scope>NUCLEOTIDE SEQUENCE</scope>
    <source>
        <strain evidence="1">Berkeley</strain>
    </source>
</reference>